<dbReference type="GO" id="GO:0110001">
    <property type="term" value="C:toxin-antitoxin complex"/>
    <property type="evidence" value="ECO:0007669"/>
    <property type="project" value="InterPro"/>
</dbReference>
<dbReference type="InterPro" id="IPR008201">
    <property type="entry name" value="HepT-like"/>
</dbReference>
<dbReference type="PANTHER" id="PTHR33397">
    <property type="entry name" value="UPF0331 PROTEIN YUTE"/>
    <property type="match status" value="1"/>
</dbReference>
<dbReference type="GO" id="GO:0004540">
    <property type="term" value="F:RNA nuclease activity"/>
    <property type="evidence" value="ECO:0007669"/>
    <property type="project" value="InterPro"/>
</dbReference>
<dbReference type="InterPro" id="IPR052379">
    <property type="entry name" value="Type_VII_TA_RNase"/>
</dbReference>
<keyword evidence="2" id="KW-0540">Nuclease</keyword>
<dbReference type="InterPro" id="IPR037038">
    <property type="entry name" value="HepT-like_sf"/>
</dbReference>
<dbReference type="EMBL" id="CP066701">
    <property type="protein sequence ID" value="QQX23822.1"/>
    <property type="molecule type" value="Genomic_DNA"/>
</dbReference>
<dbReference type="KEGG" id="hspo:JGZ69_13185"/>
<gene>
    <name evidence="5" type="ORF">B4102_2959</name>
    <name evidence="6" type="ORF">JGZ69_13185</name>
</gene>
<dbReference type="Pfam" id="PF01934">
    <property type="entry name" value="HepT-like"/>
    <property type="match status" value="1"/>
</dbReference>
<name>A0A150L5C8_9BACI</name>
<keyword evidence="1" id="KW-1277">Toxin-antitoxin system</keyword>
<dbReference type="Proteomes" id="UP000075666">
    <property type="component" value="Unassembled WGS sequence"/>
</dbReference>
<dbReference type="RefSeq" id="WP_066231050.1">
    <property type="nucleotide sequence ID" value="NZ_CP066701.1"/>
</dbReference>
<dbReference type="EMBL" id="LQYN01000043">
    <property type="protein sequence ID" value="KYD07515.1"/>
    <property type="molecule type" value="Genomic_DNA"/>
</dbReference>
<dbReference type="STRING" id="46224.B4102_2959"/>
<reference evidence="6 8" key="2">
    <citation type="submission" date="2020-12" db="EMBL/GenBank/DDBJ databases">
        <title>Taxonomic evaluation of the Bacillus sporothermodurans group of bacteria based on whole genome sequences.</title>
        <authorList>
            <person name="Fiedler G."/>
            <person name="Herbstmann A.-D."/>
            <person name="Doll E."/>
            <person name="Wenning M."/>
            <person name="Brinks E."/>
            <person name="Kabisch J."/>
            <person name="Breitenwieser F."/>
            <person name="Lappann M."/>
            <person name="Boehnlein C."/>
            <person name="Franz C."/>
        </authorList>
    </citation>
    <scope>NUCLEOTIDE SEQUENCE [LARGE SCALE GENOMIC DNA]</scope>
    <source>
        <strain evidence="6 8">DSM 10599</strain>
    </source>
</reference>
<dbReference type="AlphaFoldDB" id="A0A150L5C8"/>
<evidence type="ECO:0000313" key="5">
    <source>
        <dbReference type="EMBL" id="KYD07515.1"/>
    </source>
</evidence>
<dbReference type="PATRIC" id="fig|46224.3.peg.2874"/>
<accession>A0A150L5C8</accession>
<evidence type="ECO:0000313" key="7">
    <source>
        <dbReference type="Proteomes" id="UP000075666"/>
    </source>
</evidence>
<protein>
    <submittedName>
        <fullName evidence="6">DUF86 domain-containing protein</fullName>
    </submittedName>
</protein>
<evidence type="ECO:0000313" key="8">
    <source>
        <dbReference type="Proteomes" id="UP000595512"/>
    </source>
</evidence>
<evidence type="ECO:0000256" key="1">
    <source>
        <dbReference type="ARBA" id="ARBA00022649"/>
    </source>
</evidence>
<evidence type="ECO:0000256" key="2">
    <source>
        <dbReference type="ARBA" id="ARBA00022722"/>
    </source>
</evidence>
<evidence type="ECO:0000256" key="4">
    <source>
        <dbReference type="ARBA" id="ARBA00024207"/>
    </source>
</evidence>
<dbReference type="PANTHER" id="PTHR33397:SF5">
    <property type="entry name" value="RNASE YUTE-RELATED"/>
    <property type="match status" value="1"/>
</dbReference>
<sequence length="145" mass="17022">MYFVDREKIETTLHYMENRLQLLNTTEKWETELEKCALERIAHTIIESILDVGNSMIDGFIMRDPGSYEDIIDILLDEKVINEEMAKGLMEIIMYRKILVQQYISIDHEEMSKIFLTNKKTLSHFAPSVRTYLENELGPVSAFKN</sequence>
<organism evidence="5 7">
    <name type="scientific">Heyndrickxia sporothermodurans</name>
    <dbReference type="NCBI Taxonomy" id="46224"/>
    <lineage>
        <taxon>Bacteria</taxon>
        <taxon>Bacillati</taxon>
        <taxon>Bacillota</taxon>
        <taxon>Bacilli</taxon>
        <taxon>Bacillales</taxon>
        <taxon>Bacillaceae</taxon>
        <taxon>Heyndrickxia</taxon>
    </lineage>
</organism>
<dbReference type="Gene3D" id="1.20.120.580">
    <property type="entry name" value="bsu32300-like"/>
    <property type="match status" value="1"/>
</dbReference>
<proteinExistence type="inferred from homology"/>
<reference evidence="5 7" key="1">
    <citation type="submission" date="2016-01" db="EMBL/GenBank/DDBJ databases">
        <title>Genome Sequences of Twelve Sporeforming Bacillus Species Isolated from Foods.</title>
        <authorList>
            <person name="Berendsen E.M."/>
            <person name="Wells-Bennik M.H."/>
            <person name="Krawcyk A.O."/>
            <person name="De Jong A."/>
            <person name="Holsappel S."/>
            <person name="Eijlander R.T."/>
            <person name="Kuipers O.P."/>
        </authorList>
    </citation>
    <scope>NUCLEOTIDE SEQUENCE [LARGE SCALE GENOMIC DNA]</scope>
    <source>
        <strain evidence="5 7">B4102</strain>
    </source>
</reference>
<evidence type="ECO:0000313" key="6">
    <source>
        <dbReference type="EMBL" id="QQX23822.1"/>
    </source>
</evidence>
<evidence type="ECO:0000256" key="3">
    <source>
        <dbReference type="ARBA" id="ARBA00022801"/>
    </source>
</evidence>
<keyword evidence="3" id="KW-0378">Hydrolase</keyword>
<comment type="similarity">
    <text evidence="4">Belongs to the HepT RNase toxin family.</text>
</comment>
<dbReference type="GO" id="GO:0016787">
    <property type="term" value="F:hydrolase activity"/>
    <property type="evidence" value="ECO:0007669"/>
    <property type="project" value="UniProtKB-KW"/>
</dbReference>
<keyword evidence="7" id="KW-1185">Reference proteome</keyword>
<dbReference type="OrthoDB" id="2375467at2"/>
<dbReference type="Proteomes" id="UP000595512">
    <property type="component" value="Chromosome"/>
</dbReference>